<dbReference type="SUPFAM" id="SSF52833">
    <property type="entry name" value="Thioredoxin-like"/>
    <property type="match status" value="1"/>
</dbReference>
<proteinExistence type="predicted"/>
<accession>A0A849SEN3</accession>
<name>A0A849SEN3_UNCEI</name>
<sequence length="197" mass="20866">MKAVVTTFLWIAASLAFVFPSPAGAQSDPKSRAPAPTANARPLEPGPRGKLSVVGRVDVGDVAPDFELSGTRGGPVAISRLRGDWVLLVFARRLAEFDDFSPVTSRLAEHGVRVFGITREGPSKLRTHSQRAAIPFELLADPTGDVSAIYGLNDAASAATRPGYVLIDRRGTVRLAVLGQSFAATQVAELVDFTIAN</sequence>
<dbReference type="InterPro" id="IPR000866">
    <property type="entry name" value="AhpC/TSA"/>
</dbReference>
<keyword evidence="2" id="KW-0732">Signal</keyword>
<evidence type="ECO:0000313" key="5">
    <source>
        <dbReference type="Proteomes" id="UP000580839"/>
    </source>
</evidence>
<organism evidence="4 5">
    <name type="scientific">Eiseniibacteriota bacterium</name>
    <dbReference type="NCBI Taxonomy" id="2212470"/>
    <lineage>
        <taxon>Bacteria</taxon>
        <taxon>Candidatus Eiseniibacteriota</taxon>
    </lineage>
</organism>
<dbReference type="AlphaFoldDB" id="A0A849SEN3"/>
<feature type="chain" id="PRO_5032298457" evidence="2">
    <location>
        <begin position="26"/>
        <end position="197"/>
    </location>
</feature>
<gene>
    <name evidence="4" type="ORF">HOP12_08430</name>
</gene>
<evidence type="ECO:0000256" key="1">
    <source>
        <dbReference type="SAM" id="MobiDB-lite"/>
    </source>
</evidence>
<dbReference type="GO" id="GO:0016209">
    <property type="term" value="F:antioxidant activity"/>
    <property type="evidence" value="ECO:0007669"/>
    <property type="project" value="InterPro"/>
</dbReference>
<feature type="region of interest" description="Disordered" evidence="1">
    <location>
        <begin position="25"/>
        <end position="50"/>
    </location>
</feature>
<dbReference type="InterPro" id="IPR036249">
    <property type="entry name" value="Thioredoxin-like_sf"/>
</dbReference>
<dbReference type="Gene3D" id="3.40.30.10">
    <property type="entry name" value="Glutaredoxin"/>
    <property type="match status" value="1"/>
</dbReference>
<comment type="caution">
    <text evidence="4">The sequence shown here is derived from an EMBL/GenBank/DDBJ whole genome shotgun (WGS) entry which is preliminary data.</text>
</comment>
<evidence type="ECO:0000256" key="2">
    <source>
        <dbReference type="SAM" id="SignalP"/>
    </source>
</evidence>
<dbReference type="EMBL" id="JABFRW010000097">
    <property type="protein sequence ID" value="NOT34178.1"/>
    <property type="molecule type" value="Genomic_DNA"/>
</dbReference>
<dbReference type="Proteomes" id="UP000580839">
    <property type="component" value="Unassembled WGS sequence"/>
</dbReference>
<feature type="signal peptide" evidence="2">
    <location>
        <begin position="1"/>
        <end position="25"/>
    </location>
</feature>
<feature type="domain" description="Alkyl hydroperoxide reductase subunit C/ Thiol specific antioxidant" evidence="3">
    <location>
        <begin position="59"/>
        <end position="174"/>
    </location>
</feature>
<dbReference type="Pfam" id="PF00578">
    <property type="entry name" value="AhpC-TSA"/>
    <property type="match status" value="1"/>
</dbReference>
<protein>
    <submittedName>
        <fullName evidence="4">Redoxin domain-containing protein</fullName>
    </submittedName>
</protein>
<evidence type="ECO:0000313" key="4">
    <source>
        <dbReference type="EMBL" id="NOT34178.1"/>
    </source>
</evidence>
<reference evidence="4 5" key="1">
    <citation type="submission" date="2020-04" db="EMBL/GenBank/DDBJ databases">
        <title>Metagenomic profiling of ammonia- and methane-oxidizing microorganisms in a Dutch drinking water treatment plant.</title>
        <authorList>
            <person name="Poghosyan L."/>
            <person name="Leucker S."/>
        </authorList>
    </citation>
    <scope>NUCLEOTIDE SEQUENCE [LARGE SCALE GENOMIC DNA]</scope>
    <source>
        <strain evidence="4">S-RSF-IL-03</strain>
    </source>
</reference>
<evidence type="ECO:0000259" key="3">
    <source>
        <dbReference type="Pfam" id="PF00578"/>
    </source>
</evidence>
<dbReference type="GO" id="GO:0016491">
    <property type="term" value="F:oxidoreductase activity"/>
    <property type="evidence" value="ECO:0007669"/>
    <property type="project" value="InterPro"/>
</dbReference>